<dbReference type="InterPro" id="IPR047640">
    <property type="entry name" value="RpiR-like"/>
</dbReference>
<dbReference type="Gene3D" id="1.10.10.10">
    <property type="entry name" value="Winged helix-like DNA-binding domain superfamily/Winged helix DNA-binding domain"/>
    <property type="match status" value="1"/>
</dbReference>
<dbReference type="Pfam" id="PF01418">
    <property type="entry name" value="HTH_6"/>
    <property type="match status" value="1"/>
</dbReference>
<dbReference type="GO" id="GO:1901135">
    <property type="term" value="P:carbohydrate derivative metabolic process"/>
    <property type="evidence" value="ECO:0007669"/>
    <property type="project" value="InterPro"/>
</dbReference>
<dbReference type="InterPro" id="IPR009057">
    <property type="entry name" value="Homeodomain-like_sf"/>
</dbReference>
<dbReference type="RefSeq" id="WP_010746489.1">
    <property type="nucleotide sequence ID" value="NZ_BAAAXM010000040.1"/>
</dbReference>
<dbReference type="PANTHER" id="PTHR30514">
    <property type="entry name" value="GLUCOKINASE"/>
    <property type="match status" value="1"/>
</dbReference>
<dbReference type="SUPFAM" id="SSF46689">
    <property type="entry name" value="Homeodomain-like"/>
    <property type="match status" value="1"/>
</dbReference>
<dbReference type="InterPro" id="IPR000281">
    <property type="entry name" value="HTH_RpiR"/>
</dbReference>
<evidence type="ECO:0000259" key="1">
    <source>
        <dbReference type="PROSITE" id="PS51071"/>
    </source>
</evidence>
<dbReference type="SUPFAM" id="SSF53697">
    <property type="entry name" value="SIS domain"/>
    <property type="match status" value="1"/>
</dbReference>
<dbReference type="Proteomes" id="UP001249240">
    <property type="component" value="Unassembled WGS sequence"/>
</dbReference>
<comment type="caution">
    <text evidence="2">The sequence shown here is derived from an EMBL/GenBank/DDBJ whole genome shotgun (WGS) entry which is preliminary data.</text>
</comment>
<dbReference type="PROSITE" id="PS51071">
    <property type="entry name" value="HTH_RPIR"/>
    <property type="match status" value="1"/>
</dbReference>
<name>A0AAW8T145_9ENTE</name>
<reference evidence="2" key="1">
    <citation type="submission" date="2023-03" db="EMBL/GenBank/DDBJ databases">
        <authorList>
            <person name="Shen W."/>
            <person name="Cai J."/>
        </authorList>
    </citation>
    <scope>NUCLEOTIDE SEQUENCE</scope>
    <source>
        <strain evidence="2">B646-2</strain>
    </source>
</reference>
<dbReference type="Gene3D" id="3.40.50.10490">
    <property type="entry name" value="Glucose-6-phosphate isomerase like protein, domain 1"/>
    <property type="match status" value="1"/>
</dbReference>
<dbReference type="InterPro" id="IPR036388">
    <property type="entry name" value="WH-like_DNA-bd_sf"/>
</dbReference>
<dbReference type="InterPro" id="IPR046348">
    <property type="entry name" value="SIS_dom_sf"/>
</dbReference>
<dbReference type="EMBL" id="JARPXM010000010">
    <property type="protein sequence ID" value="MDT2538645.1"/>
    <property type="molecule type" value="Genomic_DNA"/>
</dbReference>
<evidence type="ECO:0000313" key="2">
    <source>
        <dbReference type="EMBL" id="MDT2538645.1"/>
    </source>
</evidence>
<organism evidence="2 3">
    <name type="scientific">Enterococcus raffinosus</name>
    <dbReference type="NCBI Taxonomy" id="71452"/>
    <lineage>
        <taxon>Bacteria</taxon>
        <taxon>Bacillati</taxon>
        <taxon>Bacillota</taxon>
        <taxon>Bacilli</taxon>
        <taxon>Lactobacillales</taxon>
        <taxon>Enterococcaceae</taxon>
        <taxon>Enterococcus</taxon>
    </lineage>
</organism>
<sequence>MFNIYELLNYLNRHNSDKTYSKIIAYLFTHQEEIQKLTISQIAEQCFVSPATMTRFCQTFGFSSFSHLREALDTNERMKSYNSLRMKKADFQQLQDQPETFLTNYAAEISAALQDILTNMDYGLVDCLLKKIRDAERVILIGYTTTLELARNMQVDFIASNKLTHVPENEALQKIAIQQADENTVILVLSSYGTILTSHVDLINQISKRPAHSVLITQHTQNLITNLFDQVLNLTSTNYVQIGNYPLEFFCDYFVRRYASLNEKRK</sequence>
<accession>A0AAW8T145</accession>
<dbReference type="GO" id="GO:0003700">
    <property type="term" value="F:DNA-binding transcription factor activity"/>
    <property type="evidence" value="ECO:0007669"/>
    <property type="project" value="InterPro"/>
</dbReference>
<dbReference type="AlphaFoldDB" id="A0AAW8T145"/>
<proteinExistence type="predicted"/>
<protein>
    <submittedName>
        <fullName evidence="2">MurR/RpiR family transcriptional regulator</fullName>
    </submittedName>
</protein>
<gene>
    <name evidence="2" type="ORF">P7D78_10925</name>
</gene>
<feature type="domain" description="HTH rpiR-type" evidence="1">
    <location>
        <begin position="3"/>
        <end position="79"/>
    </location>
</feature>
<dbReference type="GO" id="GO:0097367">
    <property type="term" value="F:carbohydrate derivative binding"/>
    <property type="evidence" value="ECO:0007669"/>
    <property type="project" value="InterPro"/>
</dbReference>
<dbReference type="GO" id="GO:0003677">
    <property type="term" value="F:DNA binding"/>
    <property type="evidence" value="ECO:0007669"/>
    <property type="project" value="InterPro"/>
</dbReference>
<evidence type="ECO:0000313" key="3">
    <source>
        <dbReference type="Proteomes" id="UP001249240"/>
    </source>
</evidence>
<dbReference type="PANTHER" id="PTHR30514:SF10">
    <property type="entry name" value="MURR_RPIR FAMILY TRANSCRIPTIONAL REGULATOR"/>
    <property type="match status" value="1"/>
</dbReference>